<feature type="binding site" evidence="9">
    <location>
        <position position="250"/>
    </location>
    <ligand>
        <name>sn-glycerol 3-phosphate</name>
        <dbReference type="ChEBI" id="CHEBI:57597"/>
    </ligand>
</feature>
<dbReference type="InterPro" id="IPR018485">
    <property type="entry name" value="FGGY_C"/>
</dbReference>
<dbReference type="CDD" id="cd07769">
    <property type="entry name" value="ASKHA_NBD_FGGY_GK"/>
    <property type="match status" value="1"/>
</dbReference>
<feature type="binding site" evidence="9">
    <location>
        <position position="21"/>
    </location>
    <ligand>
        <name>ATP</name>
        <dbReference type="ChEBI" id="CHEBI:30616"/>
    </ligand>
</feature>
<evidence type="ECO:0000256" key="8">
    <source>
        <dbReference type="ARBA" id="ARBA00052101"/>
    </source>
</evidence>
<feature type="binding site" evidence="9">
    <location>
        <position position="22"/>
    </location>
    <ligand>
        <name>ATP</name>
        <dbReference type="ChEBI" id="CHEBI:30616"/>
    </ligand>
</feature>
<keyword evidence="11" id="KW-0812">Transmembrane</keyword>
<feature type="binding site" evidence="9">
    <location>
        <position position="315"/>
    </location>
    <ligand>
        <name>ATP</name>
        <dbReference type="ChEBI" id="CHEBI:30616"/>
    </ligand>
</feature>
<feature type="binding site" evidence="9">
    <location>
        <position position="21"/>
    </location>
    <ligand>
        <name>ADP</name>
        <dbReference type="ChEBI" id="CHEBI:456216"/>
    </ligand>
</feature>
<evidence type="ECO:0000256" key="6">
    <source>
        <dbReference type="ARBA" id="ARBA00022798"/>
    </source>
</evidence>
<comment type="catalytic activity">
    <reaction evidence="8 9">
        <text>glycerol + ATP = sn-glycerol 3-phosphate + ADP + H(+)</text>
        <dbReference type="Rhea" id="RHEA:21644"/>
        <dbReference type="ChEBI" id="CHEBI:15378"/>
        <dbReference type="ChEBI" id="CHEBI:17754"/>
        <dbReference type="ChEBI" id="CHEBI:30616"/>
        <dbReference type="ChEBI" id="CHEBI:57597"/>
        <dbReference type="ChEBI" id="CHEBI:456216"/>
        <dbReference type="EC" id="2.7.1.30"/>
    </reaction>
</comment>
<evidence type="ECO:0000256" key="3">
    <source>
        <dbReference type="ARBA" id="ARBA00022679"/>
    </source>
</evidence>
<evidence type="ECO:0000259" key="12">
    <source>
        <dbReference type="Pfam" id="PF00370"/>
    </source>
</evidence>
<feature type="binding site" evidence="9">
    <location>
        <position position="23"/>
    </location>
    <ligand>
        <name>ATP</name>
        <dbReference type="ChEBI" id="CHEBI:30616"/>
    </ligand>
</feature>
<keyword evidence="7 9" id="KW-0067">ATP-binding</keyword>
<dbReference type="UniPathway" id="UPA00618">
    <property type="reaction ID" value="UER00672"/>
</dbReference>
<keyword evidence="6 9" id="KW-0319">Glycerol metabolism</keyword>
<comment type="function">
    <text evidence="9">Key enzyme in the regulation of glycerol uptake and metabolism. Catalyzes the phosphorylation of glycerol to yield sn-glycerol 3-phosphate.</text>
</comment>
<dbReference type="PANTHER" id="PTHR10196:SF69">
    <property type="entry name" value="GLYCEROL KINASE"/>
    <property type="match status" value="1"/>
</dbReference>
<dbReference type="FunFam" id="3.30.420.40:FF:000007">
    <property type="entry name" value="Glycerol kinase"/>
    <property type="match status" value="1"/>
</dbReference>
<feature type="binding site" evidence="9">
    <location>
        <position position="21"/>
    </location>
    <ligand>
        <name>sn-glycerol 3-phosphate</name>
        <dbReference type="ChEBI" id="CHEBI:57597"/>
    </ligand>
</feature>
<evidence type="ECO:0000256" key="1">
    <source>
        <dbReference type="ARBA" id="ARBA00005190"/>
    </source>
</evidence>
<dbReference type="InterPro" id="IPR000577">
    <property type="entry name" value="Carb_kinase_FGGY"/>
</dbReference>
<dbReference type="InterPro" id="IPR018483">
    <property type="entry name" value="Carb_kinase_FGGY_CS"/>
</dbReference>
<keyword evidence="4 9" id="KW-0547">Nucleotide-binding</keyword>
<dbReference type="GO" id="GO:0005829">
    <property type="term" value="C:cytosol"/>
    <property type="evidence" value="ECO:0007669"/>
    <property type="project" value="UniProtKB-ARBA"/>
</dbReference>
<feature type="domain" description="Carbohydrate kinase FGGY C-terminal" evidence="13">
    <location>
        <begin position="267"/>
        <end position="455"/>
    </location>
</feature>
<dbReference type="GO" id="GO:0006072">
    <property type="term" value="P:glycerol-3-phosphate metabolic process"/>
    <property type="evidence" value="ECO:0007669"/>
    <property type="project" value="InterPro"/>
</dbReference>
<dbReference type="Gene3D" id="3.30.420.40">
    <property type="match status" value="2"/>
</dbReference>
<feature type="binding site" evidence="9">
    <location>
        <position position="91"/>
    </location>
    <ligand>
        <name>sn-glycerol 3-phosphate</name>
        <dbReference type="ChEBI" id="CHEBI:57597"/>
    </ligand>
</feature>
<dbReference type="HAMAP" id="MF_00186">
    <property type="entry name" value="Glycerol_kin"/>
    <property type="match status" value="1"/>
</dbReference>
<dbReference type="EC" id="2.7.1.30" evidence="9"/>
<feature type="binding site" evidence="9">
    <location>
        <position position="143"/>
    </location>
    <ligand>
        <name>sn-glycerol 3-phosphate</name>
        <dbReference type="ChEBI" id="CHEBI:57597"/>
    </ligand>
</feature>
<dbReference type="GO" id="GO:0004370">
    <property type="term" value="F:glycerol kinase activity"/>
    <property type="evidence" value="ECO:0007669"/>
    <property type="project" value="UniProtKB-UniRule"/>
</dbReference>
<dbReference type="Pfam" id="PF00370">
    <property type="entry name" value="FGGY_N"/>
    <property type="match status" value="1"/>
</dbReference>
<evidence type="ECO:0000256" key="2">
    <source>
        <dbReference type="ARBA" id="ARBA00009156"/>
    </source>
</evidence>
<evidence type="ECO:0000256" key="11">
    <source>
        <dbReference type="SAM" id="Phobius"/>
    </source>
</evidence>
<accession>A0A3P3XJQ9</accession>
<evidence type="ECO:0000256" key="10">
    <source>
        <dbReference type="RuleBase" id="RU003733"/>
    </source>
</evidence>
<dbReference type="InterPro" id="IPR005999">
    <property type="entry name" value="Glycerol_kin"/>
</dbReference>
<feature type="binding site" evidence="9">
    <location>
        <position position="272"/>
    </location>
    <ligand>
        <name>ATP</name>
        <dbReference type="ChEBI" id="CHEBI:30616"/>
    </ligand>
</feature>
<dbReference type="FunFam" id="3.30.420.40:FF:000008">
    <property type="entry name" value="Glycerol kinase"/>
    <property type="match status" value="1"/>
</dbReference>
<dbReference type="PROSITE" id="PS00445">
    <property type="entry name" value="FGGY_KINASES_2"/>
    <property type="match status" value="1"/>
</dbReference>
<dbReference type="InterPro" id="IPR018484">
    <property type="entry name" value="FGGY_N"/>
</dbReference>
<feature type="binding site" evidence="9">
    <location>
        <position position="272"/>
    </location>
    <ligand>
        <name>ADP</name>
        <dbReference type="ChEBI" id="CHEBI:456216"/>
    </ligand>
</feature>
<dbReference type="PANTHER" id="PTHR10196">
    <property type="entry name" value="SUGAR KINASE"/>
    <property type="match status" value="1"/>
</dbReference>
<keyword evidence="11" id="KW-1133">Transmembrane helix</keyword>
<feature type="binding site" evidence="9">
    <location>
        <position position="91"/>
    </location>
    <ligand>
        <name>glycerol</name>
        <dbReference type="ChEBI" id="CHEBI:17754"/>
    </ligand>
</feature>
<feature type="domain" description="Carbohydrate kinase FGGY N-terminal" evidence="12">
    <location>
        <begin position="13"/>
        <end position="257"/>
    </location>
</feature>
<name>A0A3P3XJQ9_9SPIR</name>
<feature type="binding site" evidence="9">
    <location>
        <position position="250"/>
    </location>
    <ligand>
        <name>glycerol</name>
        <dbReference type="ChEBI" id="CHEBI:17754"/>
    </ligand>
</feature>
<dbReference type="EMBL" id="FWDM01000022">
    <property type="protein sequence ID" value="SLM13812.1"/>
    <property type="molecule type" value="Genomic_DNA"/>
</dbReference>
<organism evidence="14">
    <name type="scientific">uncultured spirochete</name>
    <dbReference type="NCBI Taxonomy" id="156406"/>
    <lineage>
        <taxon>Bacteria</taxon>
        <taxon>Pseudomonadati</taxon>
        <taxon>Spirochaetota</taxon>
        <taxon>Spirochaetia</taxon>
        <taxon>Spirochaetales</taxon>
        <taxon>environmental samples</taxon>
    </lineage>
</organism>
<comment type="similarity">
    <text evidence="2 9 10">Belongs to the FGGY kinase family.</text>
</comment>
<feature type="binding site" evidence="9">
    <location>
        <position position="416"/>
    </location>
    <ligand>
        <name>ADP</name>
        <dbReference type="ChEBI" id="CHEBI:456216"/>
    </ligand>
</feature>
<feature type="binding site" evidence="9">
    <location>
        <position position="25"/>
    </location>
    <ligand>
        <name>ADP</name>
        <dbReference type="ChEBI" id="CHEBI:456216"/>
    </ligand>
</feature>
<feature type="transmembrane region" description="Helical" evidence="11">
    <location>
        <begin position="444"/>
        <end position="462"/>
    </location>
</feature>
<feature type="binding site" evidence="9">
    <location>
        <position position="315"/>
    </location>
    <ligand>
        <name>ADP</name>
        <dbReference type="ChEBI" id="CHEBI:456216"/>
    </ligand>
</feature>
<comment type="pathway">
    <text evidence="1 9">Polyol metabolism; glycerol degradation via glycerol kinase pathway; sn-glycerol 3-phosphate from glycerol: step 1/1.</text>
</comment>
<proteinExistence type="inferred from homology"/>
<dbReference type="PIRSF" id="PIRSF000538">
    <property type="entry name" value="GlpK"/>
    <property type="match status" value="1"/>
</dbReference>
<feature type="binding site" evidence="9">
    <location>
        <position position="416"/>
    </location>
    <ligand>
        <name>ATP</name>
        <dbReference type="ChEBI" id="CHEBI:30616"/>
    </ligand>
</feature>
<sequence length="502" mass="55642">MRYNTPMDRNSNYILALDQGTTTSRAILFNHDGIIIGVKQIPFRQIFPKPGWVEHDAEEIWQTQLAAARGAIEAAQIESGQIAAIGITNQRETTVVWERATGKPVYNAIVWQCRRSSGICDELRGRGAEPEIRARTGLVLDAYFSGTKLTWLFREYPELRARAERGELMFGTIDSWLIYNLTGAHATDPSNASRTMLFNIYERRWDEELLRLLEVPPQILPEVRPSSGIFGKAKRELFGAEIPVAGVAGDQQAALFGHACFEPGDVKNTYGTGCFTLMNTGPFPVESKHNLLTTVAWDLGKGYTYALEGSVFIAGAVIQWLRDQMDLLADSAESEQLARSVEDSQGVYIVPAFVGLGAPYWDSEARGTVVGLTRGTSRAHFVRAALESIAYQSMDLFEAMKKDSGRALSCIKADGGASANSFLMQFQADITGTRVILPEVSETTALGAAYLAGLAIGYWSGLDDVRKNWRMRREFMPRMAEEVRAELIDGWRKAVATARNFR</sequence>
<dbReference type="AlphaFoldDB" id="A0A3P3XJQ9"/>
<comment type="activity regulation">
    <text evidence="9">Inhibited by fructose 1,6-bisphosphate (FBP).</text>
</comment>
<protein>
    <recommendedName>
        <fullName evidence="9">Glycerol kinase</fullName>
        <ecNumber evidence="9">2.7.1.30</ecNumber>
    </recommendedName>
    <alternativeName>
        <fullName evidence="9">ATP:glycerol 3-phosphotransferase</fullName>
    </alternativeName>
    <alternativeName>
        <fullName evidence="9">Glycerokinase</fullName>
        <shortName evidence="9">GK</shortName>
    </alternativeName>
</protein>
<evidence type="ECO:0000256" key="5">
    <source>
        <dbReference type="ARBA" id="ARBA00022777"/>
    </source>
</evidence>
<feature type="binding site" evidence="9">
    <location>
        <position position="143"/>
    </location>
    <ligand>
        <name>glycerol</name>
        <dbReference type="ChEBI" id="CHEBI:17754"/>
    </ligand>
</feature>
<dbReference type="NCBIfam" id="NF000756">
    <property type="entry name" value="PRK00047.1"/>
    <property type="match status" value="1"/>
</dbReference>
<keyword evidence="3 9" id="KW-0808">Transferase</keyword>
<dbReference type="SUPFAM" id="SSF53067">
    <property type="entry name" value="Actin-like ATPase domain"/>
    <property type="match status" value="2"/>
</dbReference>
<feature type="binding site" evidence="9">
    <location>
        <position position="92"/>
    </location>
    <ligand>
        <name>sn-glycerol 3-phosphate</name>
        <dbReference type="ChEBI" id="CHEBI:57597"/>
    </ligand>
</feature>
<keyword evidence="5 9" id="KW-0418">Kinase</keyword>
<evidence type="ECO:0000313" key="14">
    <source>
        <dbReference type="EMBL" id="SLM13812.1"/>
    </source>
</evidence>
<dbReference type="GO" id="GO:0019563">
    <property type="term" value="P:glycerol catabolic process"/>
    <property type="evidence" value="ECO:0007669"/>
    <property type="project" value="UniProtKB-UniRule"/>
</dbReference>
<evidence type="ECO:0000259" key="13">
    <source>
        <dbReference type="Pfam" id="PF02782"/>
    </source>
</evidence>
<keyword evidence="11" id="KW-0472">Membrane</keyword>
<evidence type="ECO:0000256" key="4">
    <source>
        <dbReference type="ARBA" id="ARBA00022741"/>
    </source>
</evidence>
<dbReference type="InterPro" id="IPR043129">
    <property type="entry name" value="ATPase_NBD"/>
</dbReference>
<evidence type="ECO:0000256" key="9">
    <source>
        <dbReference type="HAMAP-Rule" id="MF_00186"/>
    </source>
</evidence>
<dbReference type="PROSITE" id="PS00933">
    <property type="entry name" value="FGGY_KINASES_1"/>
    <property type="match status" value="1"/>
</dbReference>
<feature type="binding site" evidence="9">
    <location>
        <position position="92"/>
    </location>
    <ligand>
        <name>glycerol</name>
        <dbReference type="ChEBI" id="CHEBI:17754"/>
    </ligand>
</feature>
<dbReference type="NCBIfam" id="TIGR01311">
    <property type="entry name" value="glycerol_kin"/>
    <property type="match status" value="1"/>
</dbReference>
<dbReference type="GO" id="GO:0005524">
    <property type="term" value="F:ATP binding"/>
    <property type="evidence" value="ECO:0007669"/>
    <property type="project" value="UniProtKB-UniRule"/>
</dbReference>
<feature type="binding site" evidence="9">
    <location>
        <position position="420"/>
    </location>
    <ligand>
        <name>ADP</name>
        <dbReference type="ChEBI" id="CHEBI:456216"/>
    </ligand>
</feature>
<feature type="binding site" evidence="9">
    <location>
        <position position="319"/>
    </location>
    <ligand>
        <name>ATP</name>
        <dbReference type="ChEBI" id="CHEBI:30616"/>
    </ligand>
</feature>
<feature type="binding site" evidence="9">
    <location>
        <position position="251"/>
    </location>
    <ligand>
        <name>glycerol</name>
        <dbReference type="ChEBI" id="CHEBI:17754"/>
    </ligand>
</feature>
<evidence type="ECO:0000256" key="7">
    <source>
        <dbReference type="ARBA" id="ARBA00022840"/>
    </source>
</evidence>
<gene>
    <name evidence="9 14" type="primary">glpK</name>
    <name evidence="14" type="ORF">SPIROBIBN47_290215</name>
</gene>
<dbReference type="Pfam" id="PF02782">
    <property type="entry name" value="FGGY_C"/>
    <property type="match status" value="1"/>
</dbReference>
<reference evidence="14" key="1">
    <citation type="submission" date="2017-02" db="EMBL/GenBank/DDBJ databases">
        <authorList>
            <person name="Regsiter A."/>
            <person name="William W."/>
        </authorList>
    </citation>
    <scope>NUCLEOTIDE SEQUENCE</scope>
    <source>
        <strain evidence="14">Bib</strain>
    </source>
</reference>